<sequence>MSDAPPDYYAILGVSATASGEEIKSAYKRASLASHPDRFPAASPAERARYTARFQSVADAYYVLSDKARRSEYDAVRGTRAWGGAFPGSADWEKAETEQSSSARWFEGFFRGAPGGSSAPASEAGTGQPQAEHVFGNVFEELLRPEVHRVAPVWKWVGSASGAGLGFILGNVPGLLGGALLGNRLGAIRDAKGRSVGEVFVNLSAGQRAEVLKALAMKVLGSMG</sequence>
<dbReference type="PROSITE" id="PS50076">
    <property type="entry name" value="DNAJ_2"/>
    <property type="match status" value="1"/>
</dbReference>
<dbReference type="STRING" id="58919.A0A316YZS8"/>
<organism evidence="2 3">
    <name type="scientific">Tilletiopsis washingtonensis</name>
    <dbReference type="NCBI Taxonomy" id="58919"/>
    <lineage>
        <taxon>Eukaryota</taxon>
        <taxon>Fungi</taxon>
        <taxon>Dikarya</taxon>
        <taxon>Basidiomycota</taxon>
        <taxon>Ustilaginomycotina</taxon>
        <taxon>Exobasidiomycetes</taxon>
        <taxon>Entylomatales</taxon>
        <taxon>Entylomatales incertae sedis</taxon>
        <taxon>Tilletiopsis</taxon>
    </lineage>
</organism>
<evidence type="ECO:0000313" key="3">
    <source>
        <dbReference type="Proteomes" id="UP000245946"/>
    </source>
</evidence>
<dbReference type="GO" id="GO:0044183">
    <property type="term" value="F:protein folding chaperone"/>
    <property type="evidence" value="ECO:0007669"/>
    <property type="project" value="TreeGrafter"/>
</dbReference>
<dbReference type="AlphaFoldDB" id="A0A316YZS8"/>
<dbReference type="OrthoDB" id="442087at2759"/>
<evidence type="ECO:0000259" key="1">
    <source>
        <dbReference type="PROSITE" id="PS50076"/>
    </source>
</evidence>
<gene>
    <name evidence="2" type="ORF">FA09DRAFT_332613</name>
</gene>
<dbReference type="EMBL" id="KZ819308">
    <property type="protein sequence ID" value="PWN94960.1"/>
    <property type="molecule type" value="Genomic_DNA"/>
</dbReference>
<dbReference type="GO" id="GO:0051087">
    <property type="term" value="F:protein-folding chaperone binding"/>
    <property type="evidence" value="ECO:0007669"/>
    <property type="project" value="TreeGrafter"/>
</dbReference>
<proteinExistence type="predicted"/>
<dbReference type="InterPro" id="IPR001623">
    <property type="entry name" value="DnaJ_domain"/>
</dbReference>
<dbReference type="PRINTS" id="PR00625">
    <property type="entry name" value="JDOMAIN"/>
</dbReference>
<name>A0A316YZS8_9BASI</name>
<dbReference type="GeneID" id="37271074"/>
<dbReference type="GO" id="GO:0005634">
    <property type="term" value="C:nucleus"/>
    <property type="evidence" value="ECO:0007669"/>
    <property type="project" value="TreeGrafter"/>
</dbReference>
<feature type="domain" description="J" evidence="1">
    <location>
        <begin position="7"/>
        <end position="77"/>
    </location>
</feature>
<protein>
    <submittedName>
        <fullName evidence="2">DnaJ-domain-containing protein</fullName>
    </submittedName>
</protein>
<dbReference type="GO" id="GO:0005737">
    <property type="term" value="C:cytoplasm"/>
    <property type="evidence" value="ECO:0007669"/>
    <property type="project" value="TreeGrafter"/>
</dbReference>
<dbReference type="SUPFAM" id="SSF46565">
    <property type="entry name" value="Chaperone J-domain"/>
    <property type="match status" value="1"/>
</dbReference>
<dbReference type="PANTHER" id="PTHR43948">
    <property type="entry name" value="DNAJ HOMOLOG SUBFAMILY B"/>
    <property type="match status" value="1"/>
</dbReference>
<dbReference type="CDD" id="cd06257">
    <property type="entry name" value="DnaJ"/>
    <property type="match status" value="1"/>
</dbReference>
<dbReference type="SMART" id="SM00271">
    <property type="entry name" value="DnaJ"/>
    <property type="match status" value="1"/>
</dbReference>
<dbReference type="GO" id="GO:0051082">
    <property type="term" value="F:unfolded protein binding"/>
    <property type="evidence" value="ECO:0007669"/>
    <property type="project" value="TreeGrafter"/>
</dbReference>
<dbReference type="Proteomes" id="UP000245946">
    <property type="component" value="Unassembled WGS sequence"/>
</dbReference>
<dbReference type="InterPro" id="IPR036869">
    <property type="entry name" value="J_dom_sf"/>
</dbReference>
<dbReference type="RefSeq" id="XP_025595239.1">
    <property type="nucleotide sequence ID" value="XM_025743530.1"/>
</dbReference>
<reference evidence="2 3" key="1">
    <citation type="journal article" date="2018" name="Mol. Biol. Evol.">
        <title>Broad Genomic Sampling Reveals a Smut Pathogenic Ancestry of the Fungal Clade Ustilaginomycotina.</title>
        <authorList>
            <person name="Kijpornyongpan T."/>
            <person name="Mondo S.J."/>
            <person name="Barry K."/>
            <person name="Sandor L."/>
            <person name="Lee J."/>
            <person name="Lipzen A."/>
            <person name="Pangilinan J."/>
            <person name="LaButti K."/>
            <person name="Hainaut M."/>
            <person name="Henrissat B."/>
            <person name="Grigoriev I.V."/>
            <person name="Spatafora J.W."/>
            <person name="Aime M.C."/>
        </authorList>
    </citation>
    <scope>NUCLEOTIDE SEQUENCE [LARGE SCALE GENOMIC DNA]</scope>
    <source>
        <strain evidence="2 3">MCA 4186</strain>
    </source>
</reference>
<keyword evidence="3" id="KW-1185">Reference proteome</keyword>
<evidence type="ECO:0000313" key="2">
    <source>
        <dbReference type="EMBL" id="PWN94960.1"/>
    </source>
</evidence>
<dbReference type="Gene3D" id="1.10.287.110">
    <property type="entry name" value="DnaJ domain"/>
    <property type="match status" value="1"/>
</dbReference>
<accession>A0A316YZS8</accession>
<dbReference type="PANTHER" id="PTHR43948:SF21">
    <property type="entry name" value="DNAJ DOMAIN-CONTAINING PROTEIN"/>
    <property type="match status" value="1"/>
</dbReference>
<dbReference type="Pfam" id="PF00226">
    <property type="entry name" value="DnaJ"/>
    <property type="match status" value="1"/>
</dbReference>